<dbReference type="AlphaFoldDB" id="A0AAD5V4P6"/>
<proteinExistence type="predicted"/>
<evidence type="ECO:0000256" key="3">
    <source>
        <dbReference type="PROSITE-ProRule" id="PRU10141"/>
    </source>
</evidence>
<dbReference type="GO" id="GO:0005524">
    <property type="term" value="F:ATP binding"/>
    <property type="evidence" value="ECO:0007669"/>
    <property type="project" value="UniProtKB-UniRule"/>
</dbReference>
<dbReference type="PANTHER" id="PTHR44329">
    <property type="entry name" value="SERINE/THREONINE-PROTEIN KINASE TNNI3K-RELATED"/>
    <property type="match status" value="1"/>
</dbReference>
<evidence type="ECO:0000256" key="1">
    <source>
        <dbReference type="ARBA" id="ARBA00022741"/>
    </source>
</evidence>
<dbReference type="InterPro" id="IPR008271">
    <property type="entry name" value="Ser/Thr_kinase_AS"/>
</dbReference>
<protein>
    <recommendedName>
        <fullName evidence="5">Protein kinase domain-containing protein</fullName>
    </recommendedName>
</protein>
<dbReference type="PROSITE" id="PS00107">
    <property type="entry name" value="PROTEIN_KINASE_ATP"/>
    <property type="match status" value="1"/>
</dbReference>
<dbReference type="InterPro" id="IPR051681">
    <property type="entry name" value="Ser/Thr_Kinases-Pseudokinases"/>
</dbReference>
<dbReference type="GO" id="GO:0007166">
    <property type="term" value="P:cell surface receptor signaling pathway"/>
    <property type="evidence" value="ECO:0007669"/>
    <property type="project" value="InterPro"/>
</dbReference>
<dbReference type="InterPro" id="IPR011009">
    <property type="entry name" value="Kinase-like_dom_sf"/>
</dbReference>
<evidence type="ECO:0000313" key="7">
    <source>
        <dbReference type="Proteomes" id="UP001212997"/>
    </source>
</evidence>
<dbReference type="GO" id="GO:0004674">
    <property type="term" value="F:protein serine/threonine kinase activity"/>
    <property type="evidence" value="ECO:0007669"/>
    <property type="project" value="TreeGrafter"/>
</dbReference>
<dbReference type="Pfam" id="PF00069">
    <property type="entry name" value="Pkinase"/>
    <property type="match status" value="1"/>
</dbReference>
<dbReference type="Gene3D" id="1.20.930.20">
    <property type="entry name" value="Adaptor protein Cbl, N-terminal domain"/>
    <property type="match status" value="1"/>
</dbReference>
<gene>
    <name evidence="6" type="ORF">NLI96_g4520</name>
</gene>
<keyword evidence="1 3" id="KW-0547">Nucleotide-binding</keyword>
<keyword evidence="2 3" id="KW-0067">ATP-binding</keyword>
<dbReference type="CDD" id="cd21037">
    <property type="entry name" value="MLKL_NTD"/>
    <property type="match status" value="1"/>
</dbReference>
<accession>A0AAD5V4P6</accession>
<dbReference type="InterPro" id="IPR000719">
    <property type="entry name" value="Prot_kinase_dom"/>
</dbReference>
<dbReference type="PANTHER" id="PTHR44329:SF260">
    <property type="entry name" value="PROTEIN KINASE DOMAIN-CONTAINING PROTEIN"/>
    <property type="match status" value="1"/>
</dbReference>
<dbReference type="PROSITE" id="PS50011">
    <property type="entry name" value="PROTEIN_KINASE_DOM"/>
    <property type="match status" value="1"/>
</dbReference>
<dbReference type="SMART" id="SM00220">
    <property type="entry name" value="S_TKc"/>
    <property type="match status" value="1"/>
</dbReference>
<feature type="binding site" evidence="3">
    <location>
        <position position="242"/>
    </location>
    <ligand>
        <name>ATP</name>
        <dbReference type="ChEBI" id="CHEBI:30616"/>
    </ligand>
</feature>
<organism evidence="6 7">
    <name type="scientific">Meripilus lineatus</name>
    <dbReference type="NCBI Taxonomy" id="2056292"/>
    <lineage>
        <taxon>Eukaryota</taxon>
        <taxon>Fungi</taxon>
        <taxon>Dikarya</taxon>
        <taxon>Basidiomycota</taxon>
        <taxon>Agaricomycotina</taxon>
        <taxon>Agaricomycetes</taxon>
        <taxon>Polyporales</taxon>
        <taxon>Meripilaceae</taxon>
        <taxon>Meripilus</taxon>
    </lineage>
</organism>
<sequence length="858" mass="99149">MVAADALGVLLSLSKTTWNLYQQESESREEYKWLAKHTRKLHDALALHYQDNQLPQNLRDQIKSLNESLTSIISTIEDLRTKSYLKRLIWAHTISGRIKHAYRQIKDVSRTFNILTQVDIRRFQDENLRAREADRTRLSAALNKIQDNDQEILSLLQVHRSEFKKSLLGIQRILGAIPRDSVERTFLERTMGALERISGPLQIPDHNVITDLEVIISDEKLGSGGFGDVFKASWRGTDVAVKLLTENVHESMIHQEIQMWRRLRHPNILEFYGYCATSKTPFLVCALKKNRDALFYLQNCPDANRKTLLHDASLGLLYLHDHSIIHRDLKPSNILVDEHGRACLTDFGLSQIKQTSVITRPSRKNRNRANRARHLGTLRYMAPEQLSKNNFNMKTDIYSFGMTMYEIFAGVAPFSHIPGQEIFGLVIDRRCRPDRPTPSDTNGLTDDLWQLIELCWSHDPKKRPTGSEVVMGIENSIATDNSSRSFQHEPGYQSGGWSSEVSLDRLRSHQPRRGDSYEEVWEEPGHAYVSRNPIPDSVPHASASYPSLPIPNDALCRRNSRNQGVSNAEQEVIRYLKKHPSFAYDNGQDHLTLRKRSASNVDIPRTSERPLRIWEKVYQLLLDQVGGVSMKILDDALQSTHTDYIVDEFALTIWSLQCFKRAIRIRLKSEGLDETDTLFVPPLWANKIYLMVDEGPQGIQEASGVILGLWKHHSYDVQALPARILVLDRHWESKSRWVVHSFCLRRFRMTTYESYRNEFMETDTSVLSSHWWQIIRTAWPYIPLPRSGASLKPVYQPQYSRRDAPLVAAILWRNLYMHEPANREADMAQLRGFCNQEIRSMIWRKERGRLDCQNKRTG</sequence>
<dbReference type="InterPro" id="IPR036537">
    <property type="entry name" value="Adaptor_Cbl_N_dom_sf"/>
</dbReference>
<evidence type="ECO:0000259" key="5">
    <source>
        <dbReference type="PROSITE" id="PS50011"/>
    </source>
</evidence>
<evidence type="ECO:0000313" key="6">
    <source>
        <dbReference type="EMBL" id="KAJ3486030.1"/>
    </source>
</evidence>
<dbReference type="Gene3D" id="1.10.510.10">
    <property type="entry name" value="Transferase(Phosphotransferase) domain 1"/>
    <property type="match status" value="1"/>
</dbReference>
<dbReference type="InterPro" id="IPR059179">
    <property type="entry name" value="MLKL-like_MCAfunc"/>
</dbReference>
<dbReference type="InterPro" id="IPR017441">
    <property type="entry name" value="Protein_kinase_ATP_BS"/>
</dbReference>
<evidence type="ECO:0000256" key="4">
    <source>
        <dbReference type="SAM" id="MobiDB-lite"/>
    </source>
</evidence>
<name>A0AAD5V4P6_9APHY</name>
<evidence type="ECO:0000256" key="2">
    <source>
        <dbReference type="ARBA" id="ARBA00022840"/>
    </source>
</evidence>
<reference evidence="6" key="1">
    <citation type="submission" date="2022-07" db="EMBL/GenBank/DDBJ databases">
        <title>Genome Sequence of Physisporinus lineatus.</title>
        <authorList>
            <person name="Buettner E."/>
        </authorList>
    </citation>
    <scope>NUCLEOTIDE SEQUENCE</scope>
    <source>
        <strain evidence="6">VT162</strain>
    </source>
</reference>
<dbReference type="PROSITE" id="PS00108">
    <property type="entry name" value="PROTEIN_KINASE_ST"/>
    <property type="match status" value="1"/>
</dbReference>
<dbReference type="EMBL" id="JANAWD010000134">
    <property type="protein sequence ID" value="KAJ3486030.1"/>
    <property type="molecule type" value="Genomic_DNA"/>
</dbReference>
<comment type="caution">
    <text evidence="6">The sequence shown here is derived from an EMBL/GenBank/DDBJ whole genome shotgun (WGS) entry which is preliminary data.</text>
</comment>
<keyword evidence="7" id="KW-1185">Reference proteome</keyword>
<feature type="domain" description="Protein kinase" evidence="5">
    <location>
        <begin position="215"/>
        <end position="477"/>
    </location>
</feature>
<dbReference type="SUPFAM" id="SSF56112">
    <property type="entry name" value="Protein kinase-like (PK-like)"/>
    <property type="match status" value="1"/>
</dbReference>
<feature type="region of interest" description="Disordered" evidence="4">
    <location>
        <begin position="480"/>
        <end position="499"/>
    </location>
</feature>
<dbReference type="Proteomes" id="UP001212997">
    <property type="component" value="Unassembled WGS sequence"/>
</dbReference>